<dbReference type="SUPFAM" id="SSF54593">
    <property type="entry name" value="Glyoxalase/Bleomycin resistance protein/Dihydroxybiphenyl dioxygenase"/>
    <property type="match status" value="1"/>
</dbReference>
<dbReference type="EMBL" id="CAFAAB010000084">
    <property type="protein sequence ID" value="CAB4785729.1"/>
    <property type="molecule type" value="Genomic_DNA"/>
</dbReference>
<gene>
    <name evidence="2" type="ORF">UFOPK2958_00821</name>
</gene>
<dbReference type="AlphaFoldDB" id="A0A6J6WP76"/>
<evidence type="ECO:0000259" key="1">
    <source>
        <dbReference type="PROSITE" id="PS51819"/>
    </source>
</evidence>
<sequence>MGTPLQGLRTVIYPVVNLAASKEWWIQLLGETPYFDEAFYVGFNVAGYELGLLPGASQSDGAQVYWGVEDVAGAVHEAIVLGATELTRPTDVGEGIMTATVRIPDGSVLGYIYNPHFLPS</sequence>
<evidence type="ECO:0000313" key="2">
    <source>
        <dbReference type="EMBL" id="CAB4785729.1"/>
    </source>
</evidence>
<feature type="domain" description="VOC" evidence="1">
    <location>
        <begin position="7"/>
        <end position="114"/>
    </location>
</feature>
<dbReference type="Gene3D" id="3.10.180.10">
    <property type="entry name" value="2,3-Dihydroxybiphenyl 1,2-Dioxygenase, domain 1"/>
    <property type="match status" value="1"/>
</dbReference>
<dbReference type="InterPro" id="IPR037523">
    <property type="entry name" value="VOC_core"/>
</dbReference>
<organism evidence="2">
    <name type="scientific">freshwater metagenome</name>
    <dbReference type="NCBI Taxonomy" id="449393"/>
    <lineage>
        <taxon>unclassified sequences</taxon>
        <taxon>metagenomes</taxon>
        <taxon>ecological metagenomes</taxon>
    </lineage>
</organism>
<name>A0A6J6WP76_9ZZZZ</name>
<proteinExistence type="predicted"/>
<dbReference type="PROSITE" id="PS51819">
    <property type="entry name" value="VOC"/>
    <property type="match status" value="1"/>
</dbReference>
<dbReference type="InterPro" id="IPR029068">
    <property type="entry name" value="Glyas_Bleomycin-R_OHBP_Dase"/>
</dbReference>
<protein>
    <submittedName>
        <fullName evidence="2">Unannotated protein</fullName>
    </submittedName>
</protein>
<accession>A0A6J6WP76</accession>
<reference evidence="2" key="1">
    <citation type="submission" date="2020-05" db="EMBL/GenBank/DDBJ databases">
        <authorList>
            <person name="Chiriac C."/>
            <person name="Salcher M."/>
            <person name="Ghai R."/>
            <person name="Kavagutti S V."/>
        </authorList>
    </citation>
    <scope>NUCLEOTIDE SEQUENCE</scope>
</reference>